<comment type="caution">
    <text evidence="2">The sequence shown here is derived from an EMBL/GenBank/DDBJ whole genome shotgun (WGS) entry which is preliminary data.</text>
</comment>
<evidence type="ECO:0000256" key="1">
    <source>
        <dbReference type="SAM" id="MobiDB-lite"/>
    </source>
</evidence>
<evidence type="ECO:0000313" key="3">
    <source>
        <dbReference type="Proteomes" id="UP000653411"/>
    </source>
</evidence>
<protein>
    <submittedName>
        <fullName evidence="2">Uncharacterized protein</fullName>
    </submittedName>
</protein>
<proteinExistence type="predicted"/>
<keyword evidence="3" id="KW-1185">Reference proteome</keyword>
<feature type="region of interest" description="Disordered" evidence="1">
    <location>
        <begin position="1"/>
        <end position="56"/>
    </location>
</feature>
<sequence>MSLFMGVRGSSVKKVSGERKAKTEPGGLGLQLERERSDTATAQQLEQQQLQRARAAPWDPAVRVEVSAKFASMPTRTSVHTSRVNSTPGMWDTVHLIRFISLPKGLCREHPGHMAHNRAREPLRNAIEHLGVFLRTSSVWGRRPARGLVCMSRFMAI</sequence>
<feature type="compositionally biased region" description="Low complexity" evidence="1">
    <location>
        <begin position="39"/>
        <end position="56"/>
    </location>
</feature>
<dbReference type="EMBL" id="BMML01000026">
    <property type="protein sequence ID" value="GGN37164.1"/>
    <property type="molecule type" value="Genomic_DNA"/>
</dbReference>
<gene>
    <name evidence="2" type="ORF">GCM10011578_081170</name>
</gene>
<evidence type="ECO:0000313" key="2">
    <source>
        <dbReference type="EMBL" id="GGN37164.1"/>
    </source>
</evidence>
<reference evidence="2" key="1">
    <citation type="journal article" date="2014" name="Int. J. Syst. Evol. Microbiol.">
        <title>Complete genome sequence of Corynebacterium casei LMG S-19264T (=DSM 44701T), isolated from a smear-ripened cheese.</title>
        <authorList>
            <consortium name="US DOE Joint Genome Institute (JGI-PGF)"/>
            <person name="Walter F."/>
            <person name="Albersmeier A."/>
            <person name="Kalinowski J."/>
            <person name="Ruckert C."/>
        </authorList>
    </citation>
    <scope>NUCLEOTIDE SEQUENCE</scope>
    <source>
        <strain evidence="2">CGMCC 4.7110</strain>
    </source>
</reference>
<accession>A0A917XMH9</accession>
<dbReference type="AlphaFoldDB" id="A0A917XMH9"/>
<organism evidence="2 3">
    <name type="scientific">Streptomyces fuscichromogenes</name>
    <dbReference type="NCBI Taxonomy" id="1324013"/>
    <lineage>
        <taxon>Bacteria</taxon>
        <taxon>Bacillati</taxon>
        <taxon>Actinomycetota</taxon>
        <taxon>Actinomycetes</taxon>
        <taxon>Kitasatosporales</taxon>
        <taxon>Streptomycetaceae</taxon>
        <taxon>Streptomyces</taxon>
    </lineage>
</organism>
<name>A0A917XMH9_9ACTN</name>
<reference evidence="2" key="2">
    <citation type="submission" date="2020-09" db="EMBL/GenBank/DDBJ databases">
        <authorList>
            <person name="Sun Q."/>
            <person name="Zhou Y."/>
        </authorList>
    </citation>
    <scope>NUCLEOTIDE SEQUENCE</scope>
    <source>
        <strain evidence="2">CGMCC 4.7110</strain>
    </source>
</reference>
<dbReference type="Proteomes" id="UP000653411">
    <property type="component" value="Unassembled WGS sequence"/>
</dbReference>